<sequence>VGQGVSHNDTPVMVQQEVMRAPELYSGNSSSVIIPNDNDKINSESWNCPICTFRNSSLMSQCE</sequence>
<protein>
    <submittedName>
        <fullName evidence="1">21941_t:CDS:1</fullName>
    </submittedName>
</protein>
<feature type="non-terminal residue" evidence="1">
    <location>
        <position position="63"/>
    </location>
</feature>
<proteinExistence type="predicted"/>
<name>A0ACA9RFL1_9GLOM</name>
<comment type="caution">
    <text evidence="1">The sequence shown here is derived from an EMBL/GenBank/DDBJ whole genome shotgun (WGS) entry which is preliminary data.</text>
</comment>
<accession>A0ACA9RFL1</accession>
<gene>
    <name evidence="1" type="ORF">RPERSI_LOCUS19107</name>
</gene>
<organism evidence="1 2">
    <name type="scientific">Racocetra persica</name>
    <dbReference type="NCBI Taxonomy" id="160502"/>
    <lineage>
        <taxon>Eukaryota</taxon>
        <taxon>Fungi</taxon>
        <taxon>Fungi incertae sedis</taxon>
        <taxon>Mucoromycota</taxon>
        <taxon>Glomeromycotina</taxon>
        <taxon>Glomeromycetes</taxon>
        <taxon>Diversisporales</taxon>
        <taxon>Gigasporaceae</taxon>
        <taxon>Racocetra</taxon>
    </lineage>
</organism>
<dbReference type="EMBL" id="CAJVQC010051740">
    <property type="protein sequence ID" value="CAG8790735.1"/>
    <property type="molecule type" value="Genomic_DNA"/>
</dbReference>
<dbReference type="Proteomes" id="UP000789920">
    <property type="component" value="Unassembled WGS sequence"/>
</dbReference>
<keyword evidence="2" id="KW-1185">Reference proteome</keyword>
<evidence type="ECO:0000313" key="2">
    <source>
        <dbReference type="Proteomes" id="UP000789920"/>
    </source>
</evidence>
<feature type="non-terminal residue" evidence="1">
    <location>
        <position position="1"/>
    </location>
</feature>
<reference evidence="1" key="1">
    <citation type="submission" date="2021-06" db="EMBL/GenBank/DDBJ databases">
        <authorList>
            <person name="Kallberg Y."/>
            <person name="Tangrot J."/>
            <person name="Rosling A."/>
        </authorList>
    </citation>
    <scope>NUCLEOTIDE SEQUENCE</scope>
    <source>
        <strain evidence="1">MA461A</strain>
    </source>
</reference>
<evidence type="ECO:0000313" key="1">
    <source>
        <dbReference type="EMBL" id="CAG8790735.1"/>
    </source>
</evidence>